<organism evidence="1 2">
    <name type="scientific">Mucilaginibacter conchicola</name>
    <dbReference type="NCBI Taxonomy" id="2303333"/>
    <lineage>
        <taxon>Bacteria</taxon>
        <taxon>Pseudomonadati</taxon>
        <taxon>Bacteroidota</taxon>
        <taxon>Sphingobacteriia</taxon>
        <taxon>Sphingobacteriales</taxon>
        <taxon>Sphingobacteriaceae</taxon>
        <taxon>Mucilaginibacter</taxon>
    </lineage>
</organism>
<evidence type="ECO:0000313" key="1">
    <source>
        <dbReference type="EMBL" id="RFZ91216.1"/>
    </source>
</evidence>
<evidence type="ECO:0000313" key="2">
    <source>
        <dbReference type="Proteomes" id="UP000264217"/>
    </source>
</evidence>
<protein>
    <submittedName>
        <fullName evidence="1">Uncharacterized protein</fullName>
    </submittedName>
</protein>
<dbReference type="EMBL" id="QWDC01000003">
    <property type="protein sequence ID" value="RFZ91216.1"/>
    <property type="molecule type" value="Genomic_DNA"/>
</dbReference>
<dbReference type="RefSeq" id="WP_117393426.1">
    <property type="nucleotide sequence ID" value="NZ_QWDC01000003.1"/>
</dbReference>
<dbReference type="AlphaFoldDB" id="A0A372NQK1"/>
<dbReference type="Proteomes" id="UP000264217">
    <property type="component" value="Unassembled WGS sequence"/>
</dbReference>
<accession>A0A372NQK1</accession>
<sequence length="143" mass="17270">MNQYSAGRTYELLKKALMEWVWNNPRLLHKITQSDLEHLFEFDPQRGLSIDLRRFESKYYKTVFYPPEEKKIHIEEFVRKCCVVIRQNLGKAGKTELNITITVRHMISEVSHWHTFYIEPVQDPGKPVILNKKETDWHYRYES</sequence>
<reference evidence="1 2" key="1">
    <citation type="submission" date="2018-08" db="EMBL/GenBank/DDBJ databases">
        <title>Mucilaginibacter sp. MYSH2.</title>
        <authorList>
            <person name="Seo T."/>
        </authorList>
    </citation>
    <scope>NUCLEOTIDE SEQUENCE [LARGE SCALE GENOMIC DNA]</scope>
    <source>
        <strain evidence="1 2">MYSH2</strain>
    </source>
</reference>
<dbReference type="OrthoDB" id="795307at2"/>
<comment type="caution">
    <text evidence="1">The sequence shown here is derived from an EMBL/GenBank/DDBJ whole genome shotgun (WGS) entry which is preliminary data.</text>
</comment>
<proteinExistence type="predicted"/>
<keyword evidence="2" id="KW-1185">Reference proteome</keyword>
<name>A0A372NQK1_9SPHI</name>
<gene>
    <name evidence="1" type="ORF">D0C36_19970</name>
</gene>